<dbReference type="PANTHER" id="PTHR28173:SF1">
    <property type="entry name" value="RIBONUCLEASES P_MRP PROTEIN SUBUNIT POP8"/>
    <property type="match status" value="1"/>
</dbReference>
<dbReference type="STRING" id="97972.A0A2V1E045"/>
<dbReference type="GO" id="GO:0008033">
    <property type="term" value="P:tRNA processing"/>
    <property type="evidence" value="ECO:0007669"/>
    <property type="project" value="InterPro"/>
</dbReference>
<evidence type="ECO:0000259" key="2">
    <source>
        <dbReference type="Pfam" id="PF20976"/>
    </source>
</evidence>
<dbReference type="AlphaFoldDB" id="A0A2V1E045"/>
<dbReference type="EMBL" id="KZ805326">
    <property type="protein sequence ID" value="PVI03928.1"/>
    <property type="molecule type" value="Genomic_DNA"/>
</dbReference>
<feature type="compositionally biased region" description="Low complexity" evidence="1">
    <location>
        <begin position="29"/>
        <end position="38"/>
    </location>
</feature>
<feature type="compositionally biased region" description="Pro residues" evidence="1">
    <location>
        <begin position="1"/>
        <end position="17"/>
    </location>
</feature>
<dbReference type="GO" id="GO:0000294">
    <property type="term" value="P:nuclear-transcribed mRNA catabolic process, RNase MRP-dependent"/>
    <property type="evidence" value="ECO:0007669"/>
    <property type="project" value="TreeGrafter"/>
</dbReference>
<protein>
    <recommendedName>
        <fullName evidence="2">Ribonucleases P/MRP subunit Pop8-like domain-containing protein</fullName>
    </recommendedName>
</protein>
<dbReference type="OrthoDB" id="5530243at2759"/>
<dbReference type="Pfam" id="PF20976">
    <property type="entry name" value="Pop8"/>
    <property type="match status" value="1"/>
</dbReference>
<evidence type="ECO:0000256" key="1">
    <source>
        <dbReference type="SAM" id="MobiDB-lite"/>
    </source>
</evidence>
<dbReference type="InterPro" id="IPR049128">
    <property type="entry name" value="Pop8-like_dom"/>
</dbReference>
<dbReference type="PANTHER" id="PTHR28173">
    <property type="entry name" value="RIBONUCLEASES P/MRP PROTEIN SUBUNIT POP8"/>
    <property type="match status" value="1"/>
</dbReference>
<organism evidence="3 4">
    <name type="scientific">Periconia macrospinosa</name>
    <dbReference type="NCBI Taxonomy" id="97972"/>
    <lineage>
        <taxon>Eukaryota</taxon>
        <taxon>Fungi</taxon>
        <taxon>Dikarya</taxon>
        <taxon>Ascomycota</taxon>
        <taxon>Pezizomycotina</taxon>
        <taxon>Dothideomycetes</taxon>
        <taxon>Pleosporomycetidae</taxon>
        <taxon>Pleosporales</taxon>
        <taxon>Massarineae</taxon>
        <taxon>Periconiaceae</taxon>
        <taxon>Periconia</taxon>
    </lineage>
</organism>
<evidence type="ECO:0000313" key="4">
    <source>
        <dbReference type="Proteomes" id="UP000244855"/>
    </source>
</evidence>
<keyword evidence="4" id="KW-1185">Reference proteome</keyword>
<proteinExistence type="predicted"/>
<dbReference type="InterPro" id="IPR020347">
    <property type="entry name" value="Pop8"/>
</dbReference>
<name>A0A2V1E045_9PLEO</name>
<accession>A0A2V1E045</accession>
<feature type="compositionally biased region" description="Basic residues" evidence="1">
    <location>
        <begin position="39"/>
        <end position="49"/>
    </location>
</feature>
<dbReference type="GO" id="GO:0034965">
    <property type="term" value="P:intronic box C/D snoRNA processing"/>
    <property type="evidence" value="ECO:0007669"/>
    <property type="project" value="TreeGrafter"/>
</dbReference>
<feature type="compositionally biased region" description="Acidic residues" evidence="1">
    <location>
        <begin position="18"/>
        <end position="28"/>
    </location>
</feature>
<dbReference type="GO" id="GO:0000171">
    <property type="term" value="F:ribonuclease MRP activity"/>
    <property type="evidence" value="ECO:0007669"/>
    <property type="project" value="TreeGrafter"/>
</dbReference>
<sequence>MANPTNPPLPSLQPNIPPEEDSAMDLDDPTTTTSTSPNHKPKSKTRPHTLHTSTHVNPPWTYFTLRLTTSPPLLLPSKPSTTTTTTSLDPLTTLTLLTTPLQSYLGLTGSAIPLDILLISGADVTLRVPRGDARGFRASVASWVGGGVERGALMSGEEVEGGGGKGKERVQVSWRVVGEVGGAGGLLGGGDGGGGLFG</sequence>
<reference evidence="3 4" key="1">
    <citation type="journal article" date="2018" name="Sci. Rep.">
        <title>Comparative genomics provides insights into the lifestyle and reveals functional heterogeneity of dark septate endophytic fungi.</title>
        <authorList>
            <person name="Knapp D.G."/>
            <person name="Nemeth J.B."/>
            <person name="Barry K."/>
            <person name="Hainaut M."/>
            <person name="Henrissat B."/>
            <person name="Johnson J."/>
            <person name="Kuo A."/>
            <person name="Lim J.H.P."/>
            <person name="Lipzen A."/>
            <person name="Nolan M."/>
            <person name="Ohm R.A."/>
            <person name="Tamas L."/>
            <person name="Grigoriev I.V."/>
            <person name="Spatafora J.W."/>
            <person name="Nagy L.G."/>
            <person name="Kovacs G.M."/>
        </authorList>
    </citation>
    <scope>NUCLEOTIDE SEQUENCE [LARGE SCALE GENOMIC DNA]</scope>
    <source>
        <strain evidence="3 4">DSE2036</strain>
    </source>
</reference>
<dbReference type="GO" id="GO:0004526">
    <property type="term" value="F:ribonuclease P activity"/>
    <property type="evidence" value="ECO:0007669"/>
    <property type="project" value="TreeGrafter"/>
</dbReference>
<dbReference type="GO" id="GO:0000172">
    <property type="term" value="C:ribonuclease MRP complex"/>
    <property type="evidence" value="ECO:0007669"/>
    <property type="project" value="InterPro"/>
</dbReference>
<dbReference type="GO" id="GO:0005655">
    <property type="term" value="C:nucleolar ribonuclease P complex"/>
    <property type="evidence" value="ECO:0007669"/>
    <property type="project" value="InterPro"/>
</dbReference>
<gene>
    <name evidence="3" type="ORF">DM02DRAFT_726190</name>
</gene>
<feature type="domain" description="Ribonucleases P/MRP subunit Pop8-like" evidence="2">
    <location>
        <begin position="59"/>
        <end position="143"/>
    </location>
</feature>
<evidence type="ECO:0000313" key="3">
    <source>
        <dbReference type="EMBL" id="PVI03928.1"/>
    </source>
</evidence>
<feature type="region of interest" description="Disordered" evidence="1">
    <location>
        <begin position="1"/>
        <end position="55"/>
    </location>
</feature>
<dbReference type="Proteomes" id="UP000244855">
    <property type="component" value="Unassembled WGS sequence"/>
</dbReference>